<keyword evidence="3" id="KW-1185">Reference proteome</keyword>
<evidence type="ECO:0000313" key="3">
    <source>
        <dbReference type="Proteomes" id="UP000823775"/>
    </source>
</evidence>
<feature type="region of interest" description="Disordered" evidence="1">
    <location>
        <begin position="83"/>
        <end position="103"/>
    </location>
</feature>
<sequence length="147" mass="16234">MQVPRCSTQVECMPQSEYLEENFLKLCTYAPSVKRKYGPVARMCNAGLAALVSGLWKKHVEHRGNLNLSTKVDKDAPDIKKKNLSSSLSACPTPKVSVSQASQSHPSMIQDAIKASVKPVVDKLRNLCSWVDTTEGDVAALWDKWTD</sequence>
<feature type="compositionally biased region" description="Polar residues" evidence="1">
    <location>
        <begin position="84"/>
        <end position="103"/>
    </location>
</feature>
<name>A0ABS8WZW5_DATST</name>
<organism evidence="2 3">
    <name type="scientific">Datura stramonium</name>
    <name type="common">Jimsonweed</name>
    <name type="synonym">Common thornapple</name>
    <dbReference type="NCBI Taxonomy" id="4076"/>
    <lineage>
        <taxon>Eukaryota</taxon>
        <taxon>Viridiplantae</taxon>
        <taxon>Streptophyta</taxon>
        <taxon>Embryophyta</taxon>
        <taxon>Tracheophyta</taxon>
        <taxon>Spermatophyta</taxon>
        <taxon>Magnoliopsida</taxon>
        <taxon>eudicotyledons</taxon>
        <taxon>Gunneridae</taxon>
        <taxon>Pentapetalae</taxon>
        <taxon>asterids</taxon>
        <taxon>lamiids</taxon>
        <taxon>Solanales</taxon>
        <taxon>Solanaceae</taxon>
        <taxon>Solanoideae</taxon>
        <taxon>Datureae</taxon>
        <taxon>Datura</taxon>
    </lineage>
</organism>
<proteinExistence type="predicted"/>
<accession>A0ABS8WZW5</accession>
<protein>
    <submittedName>
        <fullName evidence="2">Uncharacterized protein</fullName>
    </submittedName>
</protein>
<reference evidence="2 3" key="1">
    <citation type="journal article" date="2021" name="BMC Genomics">
        <title>Datura genome reveals duplications of psychoactive alkaloid biosynthetic genes and high mutation rate following tissue culture.</title>
        <authorList>
            <person name="Rajewski A."/>
            <person name="Carter-House D."/>
            <person name="Stajich J."/>
            <person name="Litt A."/>
        </authorList>
    </citation>
    <scope>NUCLEOTIDE SEQUENCE [LARGE SCALE GENOMIC DNA]</scope>
    <source>
        <strain evidence="2">AR-01</strain>
    </source>
</reference>
<comment type="caution">
    <text evidence="2">The sequence shown here is derived from an EMBL/GenBank/DDBJ whole genome shotgun (WGS) entry which is preliminary data.</text>
</comment>
<gene>
    <name evidence="2" type="ORF">HAX54_010125</name>
</gene>
<evidence type="ECO:0000256" key="1">
    <source>
        <dbReference type="SAM" id="MobiDB-lite"/>
    </source>
</evidence>
<dbReference type="Proteomes" id="UP000823775">
    <property type="component" value="Unassembled WGS sequence"/>
</dbReference>
<dbReference type="EMBL" id="JACEIK010015518">
    <property type="protein sequence ID" value="MCE3217034.1"/>
    <property type="molecule type" value="Genomic_DNA"/>
</dbReference>
<evidence type="ECO:0000313" key="2">
    <source>
        <dbReference type="EMBL" id="MCE3217034.1"/>
    </source>
</evidence>